<dbReference type="Gene3D" id="1.10.510.10">
    <property type="entry name" value="Transferase(Phosphotransferase) domain 1"/>
    <property type="match status" value="1"/>
</dbReference>
<dbReference type="PANTHER" id="PTHR24351">
    <property type="entry name" value="RIBOSOMAL PROTEIN S6 KINASE"/>
    <property type="match status" value="1"/>
</dbReference>
<keyword evidence="5" id="KW-0808">Transferase</keyword>
<dbReference type="Proteomes" id="UP000186922">
    <property type="component" value="Unassembled WGS sequence"/>
</dbReference>
<dbReference type="SUPFAM" id="SSF50729">
    <property type="entry name" value="PH domain-like"/>
    <property type="match status" value="1"/>
</dbReference>
<dbReference type="Pfam" id="PF00169">
    <property type="entry name" value="PH"/>
    <property type="match status" value="1"/>
</dbReference>
<dbReference type="Gene3D" id="2.30.29.30">
    <property type="entry name" value="Pleckstrin-homology domain (PH domain)/Phosphotyrosine-binding domain (PTB)"/>
    <property type="match status" value="1"/>
</dbReference>
<evidence type="ECO:0000259" key="12">
    <source>
        <dbReference type="PROSITE" id="PS51285"/>
    </source>
</evidence>
<evidence type="ECO:0000313" key="14">
    <source>
        <dbReference type="Proteomes" id="UP000186922"/>
    </source>
</evidence>
<evidence type="ECO:0000256" key="8">
    <source>
        <dbReference type="ARBA" id="ARBA00022840"/>
    </source>
</evidence>
<evidence type="ECO:0000256" key="1">
    <source>
        <dbReference type="ARBA" id="ARBA00006935"/>
    </source>
</evidence>
<dbReference type="Pfam" id="PF00069">
    <property type="entry name" value="Pkinase"/>
    <property type="match status" value="1"/>
</dbReference>
<dbReference type="OrthoDB" id="63267at2759"/>
<feature type="binding site" evidence="9">
    <location>
        <position position="209"/>
    </location>
    <ligand>
        <name>ATP</name>
        <dbReference type="ChEBI" id="CHEBI:30616"/>
    </ligand>
</feature>
<dbReference type="GO" id="GO:0004674">
    <property type="term" value="F:protein serine/threonine kinase activity"/>
    <property type="evidence" value="ECO:0007669"/>
    <property type="project" value="UniProtKB-KW"/>
</dbReference>
<dbReference type="FunFam" id="3.30.200.20:FF:001053">
    <property type="entry name" value="Non-specific serine/threonine protein kinase"/>
    <property type="match status" value="1"/>
</dbReference>
<dbReference type="SMART" id="SM00133">
    <property type="entry name" value="S_TK_X"/>
    <property type="match status" value="1"/>
</dbReference>
<dbReference type="SMART" id="SM00233">
    <property type="entry name" value="PH"/>
    <property type="match status" value="1"/>
</dbReference>
<dbReference type="InterPro" id="IPR011009">
    <property type="entry name" value="Kinase-like_dom_sf"/>
</dbReference>
<keyword evidence="8 9" id="KW-0067">ATP-binding</keyword>
<dbReference type="InterPro" id="IPR008271">
    <property type="entry name" value="Ser/Thr_kinase_AS"/>
</dbReference>
<sequence>MNVESGVNLEQVSRVKEGWLLKRGEHIKNWRQRYFILYENGYLMGFREKPQTSSDFSNPLNTYNLKNCQIMKSDSPKRNVFIVRGQFGKTVVERLFGAENAAKREEWCNSIQFVAEKMKFEEAMRTSSFDKPGAPHAPIVHDSHKRKRRFSIGTVENARDGRRKITLDDFEFIKVLGKGTFGKVILCREKQTHALYAIKILKKEMVIGKNEIEHTLTENRVLQSCKHPFITQLKYSFQTNDRLCLVMEYVNGGELFFHLSRSPGKVFPENKARFYSAEITSALGYLHEHGIVYRDLKLENLLLDKDGHIKIADFGLSKEHVSAAEECKTFCGTPEYLAPEVLDESRYGRAVDWWALGVVMYEMMCGKLPFYNKNHDVMFEMILVTKVQFPKTLSAHARSVLNDLLEKNPAKRLGGGPNDVKDVQSHVFFANINWQDLVNRRYRPPFKPEVENETDTRYFDETFTGASVELTPPKTSPITQELAAISEVPDPDEYDEEDQPSFDEFSYHRSASDPIVSSQIEMANLELVEMT</sequence>
<dbReference type="Gene3D" id="3.30.200.20">
    <property type="entry name" value="Phosphorylase Kinase, domain 1"/>
    <property type="match status" value="1"/>
</dbReference>
<evidence type="ECO:0000256" key="4">
    <source>
        <dbReference type="ARBA" id="ARBA00022553"/>
    </source>
</evidence>
<reference evidence="13 14" key="1">
    <citation type="journal article" date="2016" name="Nat. Commun.">
        <title>Extremotolerant tardigrade genome and improved radiotolerance of human cultured cells by tardigrade-unique protein.</title>
        <authorList>
            <person name="Hashimoto T."/>
            <person name="Horikawa D.D."/>
            <person name="Saito Y."/>
            <person name="Kuwahara H."/>
            <person name="Kozuka-Hata H."/>
            <person name="Shin-I T."/>
            <person name="Minakuchi Y."/>
            <person name="Ohishi K."/>
            <person name="Motoyama A."/>
            <person name="Aizu T."/>
            <person name="Enomoto A."/>
            <person name="Kondo K."/>
            <person name="Tanaka S."/>
            <person name="Hara Y."/>
            <person name="Koshikawa S."/>
            <person name="Sagara H."/>
            <person name="Miura T."/>
            <person name="Yokobori S."/>
            <person name="Miyagawa K."/>
            <person name="Suzuki Y."/>
            <person name="Kubo T."/>
            <person name="Oyama M."/>
            <person name="Kohara Y."/>
            <person name="Fujiyama A."/>
            <person name="Arakawa K."/>
            <person name="Katayama T."/>
            <person name="Toyoda A."/>
            <person name="Kunieda T."/>
        </authorList>
    </citation>
    <scope>NUCLEOTIDE SEQUENCE [LARGE SCALE GENOMIC DNA]</scope>
    <source>
        <strain evidence="13 14">YOKOZUNA-1</strain>
    </source>
</reference>
<feature type="domain" description="AGC-kinase C-terminal" evidence="12">
    <location>
        <begin position="430"/>
        <end position="517"/>
    </location>
</feature>
<keyword evidence="14" id="KW-1185">Reference proteome</keyword>
<dbReference type="EC" id="2.7.11.1" evidence="2"/>
<organism evidence="13 14">
    <name type="scientific">Ramazzottius varieornatus</name>
    <name type="common">Water bear</name>
    <name type="synonym">Tardigrade</name>
    <dbReference type="NCBI Taxonomy" id="947166"/>
    <lineage>
        <taxon>Eukaryota</taxon>
        <taxon>Metazoa</taxon>
        <taxon>Ecdysozoa</taxon>
        <taxon>Tardigrada</taxon>
        <taxon>Eutardigrada</taxon>
        <taxon>Parachela</taxon>
        <taxon>Hypsibioidea</taxon>
        <taxon>Ramazzottiidae</taxon>
        <taxon>Ramazzottius</taxon>
    </lineage>
</organism>
<evidence type="ECO:0000259" key="11">
    <source>
        <dbReference type="PROSITE" id="PS50011"/>
    </source>
</evidence>
<dbReference type="AlphaFoldDB" id="A0A1D1V7D6"/>
<dbReference type="CDD" id="cd01241">
    <property type="entry name" value="PH_PKB"/>
    <property type="match status" value="1"/>
</dbReference>
<evidence type="ECO:0000259" key="10">
    <source>
        <dbReference type="PROSITE" id="PS50003"/>
    </source>
</evidence>
<evidence type="ECO:0000256" key="6">
    <source>
        <dbReference type="ARBA" id="ARBA00022741"/>
    </source>
</evidence>
<dbReference type="EMBL" id="BDGG01000003">
    <property type="protein sequence ID" value="GAU96685.1"/>
    <property type="molecule type" value="Genomic_DNA"/>
</dbReference>
<dbReference type="PROSITE" id="PS50003">
    <property type="entry name" value="PH_DOMAIN"/>
    <property type="match status" value="1"/>
</dbReference>
<feature type="domain" description="PH" evidence="10">
    <location>
        <begin position="13"/>
        <end position="116"/>
    </location>
</feature>
<keyword evidence="4" id="KW-0597">Phosphoprotein</keyword>
<evidence type="ECO:0000256" key="5">
    <source>
        <dbReference type="ARBA" id="ARBA00022679"/>
    </source>
</evidence>
<feature type="domain" description="Protein kinase" evidence="11">
    <location>
        <begin position="170"/>
        <end position="429"/>
    </location>
</feature>
<dbReference type="PROSITE" id="PS51285">
    <property type="entry name" value="AGC_KINASE_CTER"/>
    <property type="match status" value="1"/>
</dbReference>
<dbReference type="FunFam" id="2.30.29.30:FF:000027">
    <property type="entry name" value="Non-specific serine/threonine protein kinase"/>
    <property type="match status" value="1"/>
</dbReference>
<comment type="similarity">
    <text evidence="1">Belongs to the protein kinase superfamily. AGC Ser/Thr protein kinase family. RAC subfamily.</text>
</comment>
<dbReference type="SUPFAM" id="SSF56112">
    <property type="entry name" value="Protein kinase-like (PK-like)"/>
    <property type="match status" value="1"/>
</dbReference>
<proteinExistence type="inferred from homology"/>
<dbReference type="InterPro" id="IPR001849">
    <property type="entry name" value="PH_domain"/>
</dbReference>
<dbReference type="PROSITE" id="PS00108">
    <property type="entry name" value="PROTEIN_KINASE_ST"/>
    <property type="match status" value="1"/>
</dbReference>
<keyword evidence="3" id="KW-0723">Serine/threonine-protein kinase</keyword>
<evidence type="ECO:0000256" key="3">
    <source>
        <dbReference type="ARBA" id="ARBA00022527"/>
    </source>
</evidence>
<dbReference type="InterPro" id="IPR017441">
    <property type="entry name" value="Protein_kinase_ATP_BS"/>
</dbReference>
<dbReference type="PROSITE" id="PS50011">
    <property type="entry name" value="PROTEIN_KINASE_DOM"/>
    <property type="match status" value="1"/>
</dbReference>
<accession>A0A1D1V7D6</accession>
<dbReference type="GO" id="GO:0005524">
    <property type="term" value="F:ATP binding"/>
    <property type="evidence" value="ECO:0007669"/>
    <property type="project" value="UniProtKB-UniRule"/>
</dbReference>
<evidence type="ECO:0000256" key="7">
    <source>
        <dbReference type="ARBA" id="ARBA00022777"/>
    </source>
</evidence>
<evidence type="ECO:0000313" key="13">
    <source>
        <dbReference type="EMBL" id="GAU96685.1"/>
    </source>
</evidence>
<evidence type="ECO:0000256" key="9">
    <source>
        <dbReference type="PROSITE-ProRule" id="PRU10141"/>
    </source>
</evidence>
<keyword evidence="6 9" id="KW-0547">Nucleotide-binding</keyword>
<comment type="caution">
    <text evidence="13">The sequence shown here is derived from an EMBL/GenBank/DDBJ whole genome shotgun (WGS) entry which is preliminary data.</text>
</comment>
<dbReference type="PROSITE" id="PS00107">
    <property type="entry name" value="PROTEIN_KINASE_ATP"/>
    <property type="match status" value="1"/>
</dbReference>
<dbReference type="InterPro" id="IPR000719">
    <property type="entry name" value="Prot_kinase_dom"/>
</dbReference>
<keyword evidence="7" id="KW-0418">Kinase</keyword>
<dbReference type="STRING" id="947166.A0A1D1V7D6"/>
<dbReference type="InterPro" id="IPR039026">
    <property type="entry name" value="PH_PKB"/>
</dbReference>
<dbReference type="Pfam" id="PF00433">
    <property type="entry name" value="Pkinase_C"/>
    <property type="match status" value="1"/>
</dbReference>
<dbReference type="InterPro" id="IPR011993">
    <property type="entry name" value="PH-like_dom_sf"/>
</dbReference>
<dbReference type="InterPro" id="IPR017892">
    <property type="entry name" value="Pkinase_C"/>
</dbReference>
<evidence type="ECO:0000256" key="2">
    <source>
        <dbReference type="ARBA" id="ARBA00012513"/>
    </source>
</evidence>
<dbReference type="InterPro" id="IPR000961">
    <property type="entry name" value="AGC-kinase_C"/>
</dbReference>
<protein>
    <recommendedName>
        <fullName evidence="2">non-specific serine/threonine protein kinase</fullName>
        <ecNumber evidence="2">2.7.11.1</ecNumber>
    </recommendedName>
</protein>
<gene>
    <name evidence="13" type="primary">RvY_08096</name>
    <name evidence="13" type="synonym">RvY_08096.1</name>
    <name evidence="13" type="ORF">RvY_08096-1</name>
</gene>
<dbReference type="FunFam" id="1.10.510.10:FF:000033">
    <property type="entry name" value="Non-specific serine/threonine protein kinase"/>
    <property type="match status" value="1"/>
</dbReference>
<dbReference type="SMART" id="SM00220">
    <property type="entry name" value="S_TKc"/>
    <property type="match status" value="1"/>
</dbReference>
<name>A0A1D1V7D6_RAMVA</name>